<reference evidence="7" key="1">
    <citation type="journal article" date="2020" name="Plant Biotechnol. J.">
        <title>The pomegranate (Punica granatum L.) draft genome dissects genetic divergence between soft- and hard-seeded cultivars.</title>
        <authorList>
            <person name="Luo X."/>
            <person name="Li H."/>
            <person name="Wu Z."/>
            <person name="Yao W."/>
            <person name="Zhao P."/>
            <person name="Cao D."/>
            <person name="Yu H."/>
            <person name="Li K."/>
            <person name="Poudel K."/>
            <person name="Zhao D."/>
            <person name="Zhang F."/>
            <person name="Xia X."/>
            <person name="Chen L."/>
            <person name="Wang Q."/>
            <person name="Jing D."/>
            <person name="Cao S."/>
        </authorList>
    </citation>
    <scope>NUCLEOTIDE SEQUENCE [LARGE SCALE GENOMIC DNA]</scope>
    <source>
        <strain evidence="7">cv. Tunisia</strain>
    </source>
</reference>
<proteinExistence type="predicted"/>
<evidence type="ECO:0000259" key="6">
    <source>
        <dbReference type="PROSITE" id="PS50119"/>
    </source>
</evidence>
<dbReference type="GeneID" id="116211445"/>
<dbReference type="SMART" id="SM00336">
    <property type="entry name" value="BBOX"/>
    <property type="match status" value="2"/>
</dbReference>
<gene>
    <name evidence="8" type="primary">LOC116211445</name>
</gene>
<keyword evidence="7" id="KW-1185">Reference proteome</keyword>
<dbReference type="Proteomes" id="UP000515151">
    <property type="component" value="Chromosome 6"/>
</dbReference>
<evidence type="ECO:0000256" key="2">
    <source>
        <dbReference type="ARBA" id="ARBA00022771"/>
    </source>
</evidence>
<evidence type="ECO:0000256" key="1">
    <source>
        <dbReference type="ARBA" id="ARBA00022723"/>
    </source>
</evidence>
<dbReference type="AlphaFoldDB" id="A0A6P8E944"/>
<dbReference type="PROSITE" id="PS50119">
    <property type="entry name" value="ZF_BBOX"/>
    <property type="match status" value="2"/>
</dbReference>
<sequence length="416" mass="46490">MKEEDQNPPERRLCDYCAAASAVLYCRADSARLCLRCDRDVHSTNPLFTKHTRSLLCDLCHAASASIFCEAHRSVLCGTCDWDSHDGVVHNRRPIEGFSGCPSSSEILALFGFDEGKEGALLAGDDGGFADSLLWETPAFVSLDDLIASEEDFGGLQAFDVPPLPKNRNATCGKHKEEILRQIRLLATSETCLNFENVDAFEPVRDDQFLDLNPASITGNPDTGCEGHGDPFAVPDHEAVTFQWLSDDGDMGNQASNSLAFLSSYHDGNLTNPEKQPQVGSLSCGNESAEGQQENPVTVNSPPVQPRAVQYDLNSQERESAISRYKEKRKTRRYRSVSSVFKNESDLHLNFEKNNTPISTEPLTSLRPPTTADTSRWRRLTAVLWQWVLVFQKDFWTPLLERNIWLKAPVRFRSQF</sequence>
<feature type="domain" description="B box-type" evidence="6">
    <location>
        <begin position="9"/>
        <end position="56"/>
    </location>
</feature>
<dbReference type="RefSeq" id="XP_031401698.1">
    <property type="nucleotide sequence ID" value="XM_031545838.1"/>
</dbReference>
<dbReference type="GO" id="GO:0008270">
    <property type="term" value="F:zinc ion binding"/>
    <property type="evidence" value="ECO:0007669"/>
    <property type="project" value="UniProtKB-KW"/>
</dbReference>
<dbReference type="OrthoDB" id="153872at2759"/>
<name>A0A6P8E944_PUNGR</name>
<feature type="domain" description="B box-type" evidence="6">
    <location>
        <begin position="52"/>
        <end position="95"/>
    </location>
</feature>
<dbReference type="PANTHER" id="PTHR31717:SF58">
    <property type="entry name" value="ZINC FINGER PROTEIN CONSTANS-LIKE 13"/>
    <property type="match status" value="1"/>
</dbReference>
<evidence type="ECO:0000313" key="8">
    <source>
        <dbReference type="RefSeq" id="XP_031401698.1"/>
    </source>
</evidence>
<accession>A0A6P8E944</accession>
<evidence type="ECO:0000256" key="4">
    <source>
        <dbReference type="PROSITE-ProRule" id="PRU00024"/>
    </source>
</evidence>
<feature type="region of interest" description="Disordered" evidence="5">
    <location>
        <begin position="268"/>
        <end position="305"/>
    </location>
</feature>
<keyword evidence="3" id="KW-0862">Zinc</keyword>
<dbReference type="CDD" id="cd19821">
    <property type="entry name" value="Bbox1_BBX-like"/>
    <property type="match status" value="2"/>
</dbReference>
<reference evidence="8" key="2">
    <citation type="submission" date="2025-08" db="UniProtKB">
        <authorList>
            <consortium name="RefSeq"/>
        </authorList>
    </citation>
    <scope>IDENTIFICATION</scope>
    <source>
        <tissue evidence="8">Leaf</tissue>
    </source>
</reference>
<organism evidence="7 8">
    <name type="scientific">Punica granatum</name>
    <name type="common">Pomegranate</name>
    <dbReference type="NCBI Taxonomy" id="22663"/>
    <lineage>
        <taxon>Eukaryota</taxon>
        <taxon>Viridiplantae</taxon>
        <taxon>Streptophyta</taxon>
        <taxon>Embryophyta</taxon>
        <taxon>Tracheophyta</taxon>
        <taxon>Spermatophyta</taxon>
        <taxon>Magnoliopsida</taxon>
        <taxon>eudicotyledons</taxon>
        <taxon>Gunneridae</taxon>
        <taxon>Pentapetalae</taxon>
        <taxon>rosids</taxon>
        <taxon>malvids</taxon>
        <taxon>Myrtales</taxon>
        <taxon>Lythraceae</taxon>
        <taxon>Punica</taxon>
    </lineage>
</organism>
<feature type="compositionally biased region" description="Polar residues" evidence="5">
    <location>
        <begin position="269"/>
        <end position="302"/>
    </location>
</feature>
<dbReference type="PANTHER" id="PTHR31717">
    <property type="entry name" value="ZINC FINGER PROTEIN CONSTANS-LIKE 10"/>
    <property type="match status" value="1"/>
</dbReference>
<keyword evidence="2 4" id="KW-0863">Zinc-finger</keyword>
<evidence type="ECO:0000256" key="5">
    <source>
        <dbReference type="SAM" id="MobiDB-lite"/>
    </source>
</evidence>
<keyword evidence="1" id="KW-0479">Metal-binding</keyword>
<evidence type="ECO:0000313" key="7">
    <source>
        <dbReference type="Proteomes" id="UP000515151"/>
    </source>
</evidence>
<dbReference type="InterPro" id="IPR000315">
    <property type="entry name" value="Znf_B-box"/>
</dbReference>
<evidence type="ECO:0000256" key="3">
    <source>
        <dbReference type="ARBA" id="ARBA00022833"/>
    </source>
</evidence>
<protein>
    <submittedName>
        <fullName evidence="8">Zinc finger protein CONSTANS-LIKE 13 isoform X1</fullName>
    </submittedName>
</protein>
<dbReference type="Pfam" id="PF00643">
    <property type="entry name" value="zf-B_box"/>
    <property type="match status" value="1"/>
</dbReference>
<dbReference type="InterPro" id="IPR049808">
    <property type="entry name" value="CONSTANS-like_Bbox1"/>
</dbReference>